<evidence type="ECO:0000313" key="1">
    <source>
        <dbReference type="EMBL" id="TDT41351.1"/>
    </source>
</evidence>
<proteinExistence type="predicted"/>
<dbReference type="OrthoDB" id="7871407at2"/>
<organism evidence="1 2">
    <name type="scientific">Halospina denitrificans</name>
    <dbReference type="NCBI Taxonomy" id="332522"/>
    <lineage>
        <taxon>Bacteria</taxon>
        <taxon>Pseudomonadati</taxon>
        <taxon>Pseudomonadota</taxon>
        <taxon>Gammaproteobacteria</taxon>
        <taxon>Halospina</taxon>
    </lineage>
</organism>
<dbReference type="RefSeq" id="WP_133735723.1">
    <property type="nucleotide sequence ID" value="NZ_SOAX01000003.1"/>
</dbReference>
<keyword evidence="2" id="KW-1185">Reference proteome</keyword>
<accession>A0A4R7JST9</accession>
<comment type="caution">
    <text evidence="1">The sequence shown here is derived from an EMBL/GenBank/DDBJ whole genome shotgun (WGS) entry which is preliminary data.</text>
</comment>
<evidence type="ECO:0000313" key="2">
    <source>
        <dbReference type="Proteomes" id="UP000295830"/>
    </source>
</evidence>
<reference evidence="1 2" key="1">
    <citation type="submission" date="2019-03" db="EMBL/GenBank/DDBJ databases">
        <title>Genomic Encyclopedia of Type Strains, Phase IV (KMG-IV): sequencing the most valuable type-strain genomes for metagenomic binning, comparative biology and taxonomic classification.</title>
        <authorList>
            <person name="Goeker M."/>
        </authorList>
    </citation>
    <scope>NUCLEOTIDE SEQUENCE [LARGE SCALE GENOMIC DNA]</scope>
    <source>
        <strain evidence="1 2">DSM 15505</strain>
    </source>
</reference>
<dbReference type="EMBL" id="SOAX01000003">
    <property type="protein sequence ID" value="TDT41351.1"/>
    <property type="molecule type" value="Genomic_DNA"/>
</dbReference>
<name>A0A4R7JST9_9GAMM</name>
<dbReference type="AlphaFoldDB" id="A0A4R7JST9"/>
<sequence length="64" mass="7602">MSKAISGKFQNIDQARNVREDLMGSEIPQELIYIDEEEQMIRVMLPEEQSREVKEIYDRHGITY</sequence>
<dbReference type="Proteomes" id="UP000295830">
    <property type="component" value="Unassembled WGS sequence"/>
</dbReference>
<protein>
    <submittedName>
        <fullName evidence="1">Uncharacterized protein</fullName>
    </submittedName>
</protein>
<gene>
    <name evidence="1" type="ORF">DES49_1434</name>
</gene>